<dbReference type="AlphaFoldDB" id="A0A166FC13"/>
<dbReference type="GO" id="GO:0016020">
    <property type="term" value="C:membrane"/>
    <property type="evidence" value="ECO:0007669"/>
    <property type="project" value="InterPro"/>
</dbReference>
<evidence type="ECO:0000313" key="2">
    <source>
        <dbReference type="EMBL" id="MBS7824023.1"/>
    </source>
</evidence>
<dbReference type="Proteomes" id="UP000680020">
    <property type="component" value="Unassembled WGS sequence"/>
</dbReference>
<reference evidence="2" key="1">
    <citation type="submission" date="2021-03" db="EMBL/GenBank/DDBJ databases">
        <title>Identification and antibiotic profiling of Wohlfahrtiimonas chitiniclastica, an underestimated human pathogen.</title>
        <authorList>
            <person name="Kopf A."/>
            <person name="Bunk B."/>
            <person name="Coldewey S."/>
            <person name="Gunzer F."/>
            <person name="Riedel T."/>
            <person name="Schroettner P."/>
        </authorList>
    </citation>
    <scope>NUCLEOTIDE SEQUENCE</scope>
    <source>
        <strain evidence="2">DSM 100917</strain>
    </source>
</reference>
<dbReference type="RefSeq" id="WP_008314397.1">
    <property type="nucleotide sequence ID" value="NZ_CP115969.1"/>
</dbReference>
<name>A0A166FC13_9GAMM</name>
<organism evidence="2 3">
    <name type="scientific">Wohlfahrtiimonas chitiniclastica</name>
    <dbReference type="NCBI Taxonomy" id="400946"/>
    <lineage>
        <taxon>Bacteria</taxon>
        <taxon>Pseudomonadati</taxon>
        <taxon>Pseudomonadota</taxon>
        <taxon>Gammaproteobacteria</taxon>
        <taxon>Cardiobacteriales</taxon>
        <taxon>Ignatzschineriaceae</taxon>
        <taxon>Wohlfahrtiimonas</taxon>
    </lineage>
</organism>
<feature type="transmembrane region" description="Helical" evidence="1">
    <location>
        <begin position="161"/>
        <end position="181"/>
    </location>
</feature>
<gene>
    <name evidence="2" type="ORF">J7561_02240</name>
</gene>
<comment type="caution">
    <text evidence="2">The sequence shown here is derived from an EMBL/GenBank/DDBJ whole genome shotgun (WGS) entry which is preliminary data.</text>
</comment>
<evidence type="ECO:0000313" key="3">
    <source>
        <dbReference type="Proteomes" id="UP000680020"/>
    </source>
</evidence>
<feature type="transmembrane region" description="Helical" evidence="1">
    <location>
        <begin position="62"/>
        <end position="85"/>
    </location>
</feature>
<protein>
    <submittedName>
        <fullName evidence="2">YggT family protein</fullName>
    </submittedName>
</protein>
<keyword evidence="1" id="KW-0472">Membrane</keyword>
<dbReference type="Pfam" id="PF02325">
    <property type="entry name" value="CCB3_YggT"/>
    <property type="match status" value="2"/>
</dbReference>
<proteinExistence type="predicted"/>
<evidence type="ECO:0000256" key="1">
    <source>
        <dbReference type="SAM" id="Phobius"/>
    </source>
</evidence>
<dbReference type="GeneID" id="58262902"/>
<keyword evidence="1" id="KW-0812">Transmembrane</keyword>
<dbReference type="EMBL" id="JAGIBU010000001">
    <property type="protein sequence ID" value="MBS7824023.1"/>
    <property type="molecule type" value="Genomic_DNA"/>
</dbReference>
<keyword evidence="1" id="KW-1133">Transmembrane helix</keyword>
<feature type="transmembrane region" description="Helical" evidence="1">
    <location>
        <begin position="92"/>
        <end position="119"/>
    </location>
</feature>
<dbReference type="InterPro" id="IPR003425">
    <property type="entry name" value="CCB3/YggT"/>
</dbReference>
<accession>A0A166FC13</accession>
<feature type="transmembrane region" description="Helical" evidence="1">
    <location>
        <begin position="7"/>
        <end position="26"/>
    </location>
</feature>
<sequence length="186" mass="21462">MTGLLEFIIKLVFNCISFLVLLRFLLQCVKVNFFHPMIQILVRITNPIVLPVRRITPVFSSWDWSCMVVVLLAGIIKYVLIMLLMRLALSPLIVLGLILIEIIQDILTIYFYAIIGVSLCSWFRESPNARIVLDVLGRLTAPLMRLFNFTLRYRNIDFKPMVVLLAIMLVQSGLYIVKSFLLNWGL</sequence>